<protein>
    <recommendedName>
        <fullName evidence="3">Dockerin domain-containing protein</fullName>
    </recommendedName>
</protein>
<organism evidence="1 2">
    <name type="scientific">SAR92 clade bacterium H455</name>
    <dbReference type="NCBI Taxonomy" id="2974818"/>
    <lineage>
        <taxon>Bacteria</taxon>
        <taxon>Pseudomonadati</taxon>
        <taxon>Pseudomonadota</taxon>
        <taxon>Gammaproteobacteria</taxon>
        <taxon>Cellvibrionales</taxon>
        <taxon>Porticoccaceae</taxon>
        <taxon>SAR92 clade</taxon>
    </lineage>
</organism>
<proteinExistence type="predicted"/>
<accession>A0ABY5TTX5</accession>
<evidence type="ECO:0000313" key="1">
    <source>
        <dbReference type="EMBL" id="UVW36136.1"/>
    </source>
</evidence>
<evidence type="ECO:0000313" key="2">
    <source>
        <dbReference type="Proteomes" id="UP001059934"/>
    </source>
</evidence>
<evidence type="ECO:0008006" key="3">
    <source>
        <dbReference type="Google" id="ProtNLM"/>
    </source>
</evidence>
<dbReference type="EMBL" id="CP103416">
    <property type="protein sequence ID" value="UVW36136.1"/>
    <property type="molecule type" value="Genomic_DNA"/>
</dbReference>
<name>A0ABY5TTX5_9GAMM</name>
<reference evidence="1" key="1">
    <citation type="submission" date="2022-08" db="EMBL/GenBank/DDBJ databases">
        <title>Catabolic pathway analysis in culturable SAR92 clade bacteria reveals their overlooked roles in DMSP degradation in coastal seas.</title>
        <authorList>
            <person name="He X."/>
            <person name="Zhang X."/>
            <person name="Zhang Y."/>
        </authorList>
    </citation>
    <scope>NUCLEOTIDE SEQUENCE</scope>
    <source>
        <strain evidence="1">H455</strain>
    </source>
</reference>
<gene>
    <name evidence="1" type="ORF">NYF23_05860</name>
</gene>
<dbReference type="Proteomes" id="UP001059934">
    <property type="component" value="Chromosome"/>
</dbReference>
<sequence>MSRNSLGGSLDIDGNGEYDALTDGLLLLRGMFGLTGDTLIDNAVATDAIYTSSTDILSRIESVSDDVDIDNNGEVDALSDGLMILRYLFGLRGDVLLNGVVADDGDRDSASAIELYIASLLPAIDDNANSVNTSGAFELIGSTVTLQDYNPASQKIIKTQFDLEIADGLSSADLRSAPLNLANIKNGVASPVGDYSDALLRFDLSSALPVVDGSGTVDLYVTTGADAVRGSSESQIHCQLLIDWSSDGVTASIVEPSQKIKISVIRSSYTAYLEIDAFDIMAVSVDEVSGVKTLDIKLLSALSEGVKVAGGLLDSLLVPRILHIKLITDMLVNDSEGFSVTEFDSVIRLDN</sequence>
<keyword evidence="2" id="KW-1185">Reference proteome</keyword>